<gene>
    <name evidence="2" type="ORF">ACFTOW_16225</name>
</gene>
<evidence type="ECO:0000313" key="3">
    <source>
        <dbReference type="Proteomes" id="UP001597186"/>
    </source>
</evidence>
<dbReference type="RefSeq" id="WP_379917672.1">
    <property type="nucleotide sequence ID" value="NZ_JBHUDD010000149.1"/>
</dbReference>
<evidence type="ECO:0000259" key="1">
    <source>
        <dbReference type="Pfam" id="PF00535"/>
    </source>
</evidence>
<dbReference type="CDD" id="cd00761">
    <property type="entry name" value="Glyco_tranf_GTA_type"/>
    <property type="match status" value="1"/>
</dbReference>
<accession>A0ABW4EKD0</accession>
<dbReference type="EMBL" id="JBHUDD010000149">
    <property type="protein sequence ID" value="MFD1510932.1"/>
    <property type="molecule type" value="Genomic_DNA"/>
</dbReference>
<dbReference type="Proteomes" id="UP001597186">
    <property type="component" value="Unassembled WGS sequence"/>
</dbReference>
<dbReference type="GO" id="GO:0016757">
    <property type="term" value="F:glycosyltransferase activity"/>
    <property type="evidence" value="ECO:0007669"/>
    <property type="project" value="UniProtKB-KW"/>
</dbReference>
<dbReference type="Gene3D" id="3.90.550.10">
    <property type="entry name" value="Spore Coat Polysaccharide Biosynthesis Protein SpsA, Chain A"/>
    <property type="match status" value="1"/>
</dbReference>
<evidence type="ECO:0000313" key="2">
    <source>
        <dbReference type="EMBL" id="MFD1510932.1"/>
    </source>
</evidence>
<reference evidence="3" key="1">
    <citation type="journal article" date="2019" name="Int. J. Syst. Evol. Microbiol.">
        <title>The Global Catalogue of Microorganisms (GCM) 10K type strain sequencing project: providing services to taxonomists for standard genome sequencing and annotation.</title>
        <authorList>
            <consortium name="The Broad Institute Genomics Platform"/>
            <consortium name="The Broad Institute Genome Sequencing Center for Infectious Disease"/>
            <person name="Wu L."/>
            <person name="Ma J."/>
        </authorList>
    </citation>
    <scope>NUCLEOTIDE SEQUENCE [LARGE SCALE GENOMIC DNA]</scope>
    <source>
        <strain evidence="3">CGMCC 1.12477</strain>
    </source>
</reference>
<keyword evidence="2" id="KW-0808">Transferase</keyword>
<protein>
    <submittedName>
        <fullName evidence="2">Glycosyltransferase family 2 protein</fullName>
        <ecNumber evidence="2">2.4.-.-</ecNumber>
    </submittedName>
</protein>
<sequence length="315" mass="34267">MPTQSQSPADPAHQSVAALPRDRLSVVIGIATTGRAGVVRTTVLHMANLADRPDRVVVSVANPADVDATGLDDLPFKVDVLHGPKGSSAQRNTVLDHAGDAGIVFFIDDDFLIAEGSVTALRNLFATHEDVVMATGHVLADGLRGPGYDHAEGLSMLERAVPVDADAAPRTVYSTYGCNMAVRGAAIRAYPERFDTILPLYGWLEDLDFSRRMAAFGRIVEDPHLRGVHLATKTGRISGRRLGYSQIANPVYLVRKGTYHWARALKLVTGNVLANSAKSLWPEPWIDRRGRLTGNILAFRDLLRGRCRPGRIHDL</sequence>
<comment type="caution">
    <text evidence="2">The sequence shown here is derived from an EMBL/GenBank/DDBJ whole genome shotgun (WGS) entry which is preliminary data.</text>
</comment>
<dbReference type="SUPFAM" id="SSF53448">
    <property type="entry name" value="Nucleotide-diphospho-sugar transferases"/>
    <property type="match status" value="1"/>
</dbReference>
<proteinExistence type="predicted"/>
<name>A0ABW4EKD0_9RHOB</name>
<dbReference type="Pfam" id="PF00535">
    <property type="entry name" value="Glycos_transf_2"/>
    <property type="match status" value="1"/>
</dbReference>
<dbReference type="InterPro" id="IPR001173">
    <property type="entry name" value="Glyco_trans_2-like"/>
</dbReference>
<keyword evidence="2" id="KW-0328">Glycosyltransferase</keyword>
<dbReference type="InterPro" id="IPR029044">
    <property type="entry name" value="Nucleotide-diphossugar_trans"/>
</dbReference>
<dbReference type="EC" id="2.4.-.-" evidence="2"/>
<feature type="domain" description="Glycosyltransferase 2-like" evidence="1">
    <location>
        <begin position="30"/>
        <end position="135"/>
    </location>
</feature>
<keyword evidence="3" id="KW-1185">Reference proteome</keyword>
<organism evidence="2 3">
    <name type="scientific">Lacimonas salitolerans</name>
    <dbReference type="NCBI Taxonomy" id="1323750"/>
    <lineage>
        <taxon>Bacteria</taxon>
        <taxon>Pseudomonadati</taxon>
        <taxon>Pseudomonadota</taxon>
        <taxon>Alphaproteobacteria</taxon>
        <taxon>Rhodobacterales</taxon>
        <taxon>Paracoccaceae</taxon>
        <taxon>Lacimonas</taxon>
    </lineage>
</organism>